<organism evidence="5 6">
    <name type="scientific">Durio zibethinus</name>
    <name type="common">Durian</name>
    <dbReference type="NCBI Taxonomy" id="66656"/>
    <lineage>
        <taxon>Eukaryota</taxon>
        <taxon>Viridiplantae</taxon>
        <taxon>Streptophyta</taxon>
        <taxon>Embryophyta</taxon>
        <taxon>Tracheophyta</taxon>
        <taxon>Spermatophyta</taxon>
        <taxon>Magnoliopsida</taxon>
        <taxon>eudicotyledons</taxon>
        <taxon>Gunneridae</taxon>
        <taxon>Pentapetalae</taxon>
        <taxon>rosids</taxon>
        <taxon>malvids</taxon>
        <taxon>Malvales</taxon>
        <taxon>Malvaceae</taxon>
        <taxon>Helicteroideae</taxon>
        <taxon>Durio</taxon>
    </lineage>
</organism>
<evidence type="ECO:0000256" key="3">
    <source>
        <dbReference type="SAM" id="Phobius"/>
    </source>
</evidence>
<feature type="compositionally biased region" description="Low complexity" evidence="2">
    <location>
        <begin position="388"/>
        <end position="401"/>
    </location>
</feature>
<dbReference type="KEGG" id="dzi:111292206"/>
<dbReference type="InterPro" id="IPR011042">
    <property type="entry name" value="6-blade_b-propeller_TolB-like"/>
</dbReference>
<keyword evidence="3" id="KW-1133">Transmembrane helix</keyword>
<dbReference type="Proteomes" id="UP000515121">
    <property type="component" value="Unplaced"/>
</dbReference>
<keyword evidence="3" id="KW-0472">Membrane</keyword>
<dbReference type="PANTHER" id="PTHR13833:SF78">
    <property type="entry name" value="POTASSIUM TRANSPORTER"/>
    <property type="match status" value="1"/>
</dbReference>
<reference evidence="6" key="1">
    <citation type="submission" date="2025-08" db="UniProtKB">
        <authorList>
            <consortium name="RefSeq"/>
        </authorList>
    </citation>
    <scope>IDENTIFICATION</scope>
    <source>
        <tissue evidence="6">Fruit stalk</tissue>
    </source>
</reference>
<feature type="chain" id="PRO_5027975699" evidence="4">
    <location>
        <begin position="24"/>
        <end position="469"/>
    </location>
</feature>
<feature type="region of interest" description="Disordered" evidence="2">
    <location>
        <begin position="88"/>
        <end position="109"/>
    </location>
</feature>
<feature type="compositionally biased region" description="Basic and acidic residues" evidence="2">
    <location>
        <begin position="96"/>
        <end position="105"/>
    </location>
</feature>
<dbReference type="PANTHER" id="PTHR13833">
    <property type="match status" value="1"/>
</dbReference>
<evidence type="ECO:0000313" key="6">
    <source>
        <dbReference type="RefSeq" id="XP_022740196.1"/>
    </source>
</evidence>
<dbReference type="InterPro" id="IPR001258">
    <property type="entry name" value="NHL_repeat"/>
</dbReference>
<keyword evidence="1" id="KW-0677">Repeat</keyword>
<evidence type="ECO:0000256" key="4">
    <source>
        <dbReference type="SAM" id="SignalP"/>
    </source>
</evidence>
<dbReference type="RefSeq" id="XP_022740196.1">
    <property type="nucleotide sequence ID" value="XM_022884461.1"/>
</dbReference>
<name>A0A6P5YJF3_DURZI</name>
<dbReference type="Pfam" id="PF01436">
    <property type="entry name" value="NHL"/>
    <property type="match status" value="1"/>
</dbReference>
<feature type="signal peptide" evidence="4">
    <location>
        <begin position="1"/>
        <end position="23"/>
    </location>
</feature>
<dbReference type="Gene3D" id="2.120.10.30">
    <property type="entry name" value="TolB, C-terminal domain"/>
    <property type="match status" value="1"/>
</dbReference>
<dbReference type="OrthoDB" id="342730at2759"/>
<keyword evidence="5" id="KW-1185">Reference proteome</keyword>
<gene>
    <name evidence="6" type="primary">LOC111292206</name>
</gene>
<dbReference type="GeneID" id="111292206"/>
<keyword evidence="3" id="KW-0812">Transmembrane</keyword>
<feature type="region of interest" description="Disordered" evidence="2">
    <location>
        <begin position="386"/>
        <end position="412"/>
    </location>
</feature>
<evidence type="ECO:0000313" key="5">
    <source>
        <dbReference type="Proteomes" id="UP000515121"/>
    </source>
</evidence>
<sequence>METKDWFFALMALLRFAFSAVSSRSMMKFESGYTVETVFDGSKLGIEPFSVEVSPSEELLVLDSENSNIYKISMPLSRYSRPKLVAGSSEGYSGHVDGKPREARMNRPKGLTVDDSGNVYIADTMNMAIRKISESGVTTIAGGGKWSRGGGHVDGPSEDAKFSNDFDVVYVGSSCSLLVIDRGNQAIREIQLNDDDCSYQYDGSFRLGIAVLVAAGFFGYMLALLQRRVQAMFSSHDDSRTPIKRAATMAPYRRPTKSVRPPLIPPEDEPKRAEEGFFGSIGRLVVNTGSSVAEICGGLFSGFRRKPRHYQFQHQYQQSTLHSRGWPMQESFVIPDEDEPPPLDTRTPTPKRSYPFMTKDLERKHQIKQSRPHYNGWDANYQRHQEEQMQMQHHQEQQQQQHPHKHYSSNPQTYYEKNCETNEIVFGAVQEQDGRREAVVIKAVDYGDPIYNHHNLRPRLNYMGYSHGY</sequence>
<feature type="transmembrane region" description="Helical" evidence="3">
    <location>
        <begin position="205"/>
        <end position="225"/>
    </location>
</feature>
<accession>A0A6P5YJF3</accession>
<keyword evidence="4" id="KW-0732">Signal</keyword>
<dbReference type="AlphaFoldDB" id="A0A6P5YJF3"/>
<feature type="region of interest" description="Disordered" evidence="2">
    <location>
        <begin position="332"/>
        <end position="354"/>
    </location>
</feature>
<proteinExistence type="predicted"/>
<evidence type="ECO:0000256" key="2">
    <source>
        <dbReference type="SAM" id="MobiDB-lite"/>
    </source>
</evidence>
<dbReference type="SUPFAM" id="SSF101898">
    <property type="entry name" value="NHL repeat"/>
    <property type="match status" value="1"/>
</dbReference>
<protein>
    <submittedName>
        <fullName evidence="6">Uncharacterized protein LOC111292206</fullName>
    </submittedName>
</protein>
<evidence type="ECO:0000256" key="1">
    <source>
        <dbReference type="ARBA" id="ARBA00022737"/>
    </source>
</evidence>